<evidence type="ECO:0000256" key="1">
    <source>
        <dbReference type="ARBA" id="ARBA00001971"/>
    </source>
</evidence>
<dbReference type="GO" id="GO:0042359">
    <property type="term" value="P:vitamin D metabolic process"/>
    <property type="evidence" value="ECO:0007669"/>
    <property type="project" value="UniProtKB-ARBA"/>
</dbReference>
<evidence type="ECO:0000256" key="9">
    <source>
        <dbReference type="RuleBase" id="RU000461"/>
    </source>
</evidence>
<dbReference type="GO" id="GO:0071375">
    <property type="term" value="P:cellular response to peptide hormone stimulus"/>
    <property type="evidence" value="ECO:0007669"/>
    <property type="project" value="TreeGrafter"/>
</dbReference>
<proteinExistence type="inferred from homology"/>
<keyword evidence="5 9" id="KW-0560">Oxidoreductase</keyword>
<name>A0A8C4NCK8_EPTBU</name>
<feature type="binding site" description="axial binding residue" evidence="8">
    <location>
        <position position="464"/>
    </location>
    <ligand>
        <name>heme</name>
        <dbReference type="ChEBI" id="CHEBI:30413"/>
    </ligand>
    <ligandPart>
        <name>Fe</name>
        <dbReference type="ChEBI" id="CHEBI:18248"/>
    </ligandPart>
</feature>
<dbReference type="OMA" id="CMSEVIP"/>
<dbReference type="PANTHER" id="PTHR24279">
    <property type="entry name" value="CYTOCHROME P450"/>
    <property type="match status" value="1"/>
</dbReference>
<evidence type="ECO:0000256" key="6">
    <source>
        <dbReference type="ARBA" id="ARBA00023004"/>
    </source>
</evidence>
<dbReference type="PANTHER" id="PTHR24279:SF123">
    <property type="entry name" value="CYTOCHROME P450 FAMILY 27 SUBFAMILY A MEMBER 1"/>
    <property type="match status" value="1"/>
</dbReference>
<dbReference type="InterPro" id="IPR036396">
    <property type="entry name" value="Cyt_P450_sf"/>
</dbReference>
<dbReference type="GO" id="GO:0006700">
    <property type="term" value="P:C21-steroid hormone biosynthetic process"/>
    <property type="evidence" value="ECO:0007669"/>
    <property type="project" value="TreeGrafter"/>
</dbReference>
<reference evidence="10" key="1">
    <citation type="submission" date="2025-05" db="UniProtKB">
        <authorList>
            <consortium name="Ensembl"/>
        </authorList>
    </citation>
    <scope>IDENTIFICATION</scope>
</reference>
<dbReference type="Proteomes" id="UP000694388">
    <property type="component" value="Unplaced"/>
</dbReference>
<dbReference type="InterPro" id="IPR001128">
    <property type="entry name" value="Cyt_P450"/>
</dbReference>
<evidence type="ECO:0000256" key="5">
    <source>
        <dbReference type="ARBA" id="ARBA00023002"/>
    </source>
</evidence>
<evidence type="ECO:0000256" key="4">
    <source>
        <dbReference type="ARBA" id="ARBA00022723"/>
    </source>
</evidence>
<dbReference type="InterPro" id="IPR002401">
    <property type="entry name" value="Cyt_P450_E_grp-I"/>
</dbReference>
<dbReference type="GeneTree" id="ENSGT00950000182905"/>
<dbReference type="SUPFAM" id="SSF48264">
    <property type="entry name" value="Cytochrome P450"/>
    <property type="match status" value="1"/>
</dbReference>
<organism evidence="10 11">
    <name type="scientific">Eptatretus burgeri</name>
    <name type="common">Inshore hagfish</name>
    <dbReference type="NCBI Taxonomy" id="7764"/>
    <lineage>
        <taxon>Eukaryota</taxon>
        <taxon>Metazoa</taxon>
        <taxon>Chordata</taxon>
        <taxon>Craniata</taxon>
        <taxon>Vertebrata</taxon>
        <taxon>Cyclostomata</taxon>
        <taxon>Myxini</taxon>
        <taxon>Myxiniformes</taxon>
        <taxon>Myxinidae</taxon>
        <taxon>Eptatretinae</taxon>
        <taxon>Eptatretus</taxon>
    </lineage>
</organism>
<dbReference type="GO" id="GO:0006704">
    <property type="term" value="P:glucocorticoid biosynthetic process"/>
    <property type="evidence" value="ECO:0007669"/>
    <property type="project" value="TreeGrafter"/>
</dbReference>
<dbReference type="GO" id="GO:0005506">
    <property type="term" value="F:iron ion binding"/>
    <property type="evidence" value="ECO:0007669"/>
    <property type="project" value="InterPro"/>
</dbReference>
<keyword evidence="4 8" id="KW-0479">Metal-binding</keyword>
<dbReference type="Ensembl" id="ENSEBUT00000004457.1">
    <property type="protein sequence ID" value="ENSEBUP00000004044.1"/>
    <property type="gene ID" value="ENSEBUG00000002885.1"/>
</dbReference>
<accession>A0A8C4NCK8</accession>
<dbReference type="PRINTS" id="PR00385">
    <property type="entry name" value="P450"/>
</dbReference>
<dbReference type="GO" id="GO:0008203">
    <property type="term" value="P:cholesterol metabolic process"/>
    <property type="evidence" value="ECO:0007669"/>
    <property type="project" value="TreeGrafter"/>
</dbReference>
<keyword evidence="7 9" id="KW-0503">Monooxygenase</keyword>
<evidence type="ECO:0000256" key="8">
    <source>
        <dbReference type="PIRSR" id="PIRSR602401-1"/>
    </source>
</evidence>
<evidence type="ECO:0000313" key="11">
    <source>
        <dbReference type="Proteomes" id="UP000694388"/>
    </source>
</evidence>
<dbReference type="GO" id="GO:0016705">
    <property type="term" value="F:oxidoreductase activity, acting on paired donors, with incorporation or reduction of molecular oxygen"/>
    <property type="evidence" value="ECO:0007669"/>
    <property type="project" value="InterPro"/>
</dbReference>
<dbReference type="InterPro" id="IPR017972">
    <property type="entry name" value="Cyt_P450_CS"/>
</dbReference>
<dbReference type="GO" id="GO:0020037">
    <property type="term" value="F:heme binding"/>
    <property type="evidence" value="ECO:0007669"/>
    <property type="project" value="InterPro"/>
</dbReference>
<evidence type="ECO:0000256" key="7">
    <source>
        <dbReference type="ARBA" id="ARBA00023033"/>
    </source>
</evidence>
<dbReference type="GO" id="GO:0034650">
    <property type="term" value="P:cortisol metabolic process"/>
    <property type="evidence" value="ECO:0007669"/>
    <property type="project" value="TreeGrafter"/>
</dbReference>
<dbReference type="GO" id="GO:0005743">
    <property type="term" value="C:mitochondrial inner membrane"/>
    <property type="evidence" value="ECO:0007669"/>
    <property type="project" value="TreeGrafter"/>
</dbReference>
<sequence length="519" mass="59292">MAHLWLRAASRLAIRPCPGNVCALSSDPSSLSMRREVEQRQHQSLGALSLEDLSGPSTLRVIYWMLIGGYRNATSDLQVKLKEMYGPLSKYKFGKMTVVNVTRADLIEEVIRQDGIYPQRSDMSHWQEFRDMRGYSYGPLTAEGSSWHRFRTVLNKRMLRPNDVMSYAKPLNAIVTDFLARMQRLRAASSDGDTVTDLASELYKFAFEGISTVLFETRMGSLEEHVPTRTKEFIDAIGCMLNISDIMPLIPPRVRPYLPIYKRYIAAWDTLYGTAVKLINEKLETIDERLQNGEAVEGEYLTYLLSSGKMSLQEVYGNITEMLLAGVDTTSNTISWALYELARQPHYQERLYQEIMSMIPGDTTPDAETVSRMIYLKAVVKETLRKYPVVHANARVAAYGDVFVGGYRLPKETVFHFCQYAISNDPENFPEPKSFRPERWLRVAGRLPHHPFSSIPFGFGIRACLGRRIAELEMYLAISQILRAYEVLPDPEEKEEVIPVTRTLLIPGSKINLRFIERK</sequence>
<dbReference type="PRINTS" id="PR00463">
    <property type="entry name" value="EP450I"/>
</dbReference>
<evidence type="ECO:0000256" key="3">
    <source>
        <dbReference type="ARBA" id="ARBA00022617"/>
    </source>
</evidence>
<comment type="cofactor">
    <cofactor evidence="1 8">
        <name>heme</name>
        <dbReference type="ChEBI" id="CHEBI:30413"/>
    </cofactor>
</comment>
<protein>
    <submittedName>
        <fullName evidence="10">Cytochrome P450 family 27 subfamily A member 3</fullName>
    </submittedName>
</protein>
<dbReference type="Gene3D" id="1.10.630.10">
    <property type="entry name" value="Cytochrome P450"/>
    <property type="match status" value="1"/>
</dbReference>
<evidence type="ECO:0000256" key="2">
    <source>
        <dbReference type="ARBA" id="ARBA00010617"/>
    </source>
</evidence>
<dbReference type="GO" id="GO:0004497">
    <property type="term" value="F:monooxygenase activity"/>
    <property type="evidence" value="ECO:0007669"/>
    <property type="project" value="UniProtKB-KW"/>
</dbReference>
<dbReference type="FunFam" id="1.10.630.10:FF:000006">
    <property type="entry name" value="Cytochrome P450 302a1, mitochondrial"/>
    <property type="match status" value="1"/>
</dbReference>
<keyword evidence="3 8" id="KW-0349">Heme</keyword>
<keyword evidence="6 8" id="KW-0408">Iron</keyword>
<dbReference type="PROSITE" id="PS00086">
    <property type="entry name" value="CYTOCHROME_P450"/>
    <property type="match status" value="1"/>
</dbReference>
<dbReference type="Ensembl" id="ENSEBUT00000004442.1">
    <property type="protein sequence ID" value="ENSEBUP00000004030.1"/>
    <property type="gene ID" value="ENSEBUG00000002885.1"/>
</dbReference>
<comment type="similarity">
    <text evidence="2 9">Belongs to the cytochrome P450 family.</text>
</comment>
<evidence type="ECO:0000313" key="10">
    <source>
        <dbReference type="Ensembl" id="ENSEBUP00000004030.1"/>
    </source>
</evidence>
<dbReference type="InterPro" id="IPR050479">
    <property type="entry name" value="CYP11_CYP27_families"/>
</dbReference>
<dbReference type="Pfam" id="PF00067">
    <property type="entry name" value="p450"/>
    <property type="match status" value="1"/>
</dbReference>
<keyword evidence="11" id="KW-1185">Reference proteome</keyword>
<dbReference type="AlphaFoldDB" id="A0A8C4NCK8"/>